<evidence type="ECO:0000313" key="3">
    <source>
        <dbReference type="Proteomes" id="UP001607303"/>
    </source>
</evidence>
<keyword evidence="3" id="KW-1185">Reference proteome</keyword>
<feature type="transmembrane region" description="Helical" evidence="1">
    <location>
        <begin position="28"/>
        <end position="46"/>
    </location>
</feature>
<dbReference type="EMBL" id="JAYRBN010000027">
    <property type="protein sequence ID" value="KAL2749198.1"/>
    <property type="molecule type" value="Genomic_DNA"/>
</dbReference>
<evidence type="ECO:0000313" key="2">
    <source>
        <dbReference type="EMBL" id="KAL2749198.1"/>
    </source>
</evidence>
<proteinExistence type="predicted"/>
<dbReference type="Proteomes" id="UP001607303">
    <property type="component" value="Unassembled WGS sequence"/>
</dbReference>
<gene>
    <name evidence="2" type="ORF">V1477_002138</name>
</gene>
<evidence type="ECO:0000256" key="1">
    <source>
        <dbReference type="SAM" id="Phobius"/>
    </source>
</evidence>
<keyword evidence="1" id="KW-0472">Membrane</keyword>
<accession>A0ABD2CVM8</accession>
<keyword evidence="1" id="KW-0812">Transmembrane</keyword>
<reference evidence="2 3" key="1">
    <citation type="journal article" date="2024" name="Ann. Entomol. Soc. Am.">
        <title>Genomic analyses of the southern and eastern yellowjacket wasps (Hymenoptera: Vespidae) reveal evolutionary signatures of social life.</title>
        <authorList>
            <person name="Catto M.A."/>
            <person name="Caine P.B."/>
            <person name="Orr S.E."/>
            <person name="Hunt B.G."/>
            <person name="Goodisman M.A.D."/>
        </authorList>
    </citation>
    <scope>NUCLEOTIDE SEQUENCE [LARGE SCALE GENOMIC DNA]</scope>
    <source>
        <strain evidence="2">232</strain>
        <tissue evidence="2">Head and thorax</tissue>
    </source>
</reference>
<sequence>MVKYGLLVLTKEPVGTIDLRIQDIGHLFYIYFPYLLPVLIINFVWLSMRTKHCASVQDYSKYIIKFINSRTHSVIYLQSNENREIFMISDKNRFMDKNIHLKKSH</sequence>
<protein>
    <submittedName>
        <fullName evidence="2">Uncharacterized protein</fullName>
    </submittedName>
</protein>
<keyword evidence="1" id="KW-1133">Transmembrane helix</keyword>
<organism evidence="2 3">
    <name type="scientific">Vespula maculifrons</name>
    <name type="common">Eastern yellow jacket</name>
    <name type="synonym">Wasp</name>
    <dbReference type="NCBI Taxonomy" id="7453"/>
    <lineage>
        <taxon>Eukaryota</taxon>
        <taxon>Metazoa</taxon>
        <taxon>Ecdysozoa</taxon>
        <taxon>Arthropoda</taxon>
        <taxon>Hexapoda</taxon>
        <taxon>Insecta</taxon>
        <taxon>Pterygota</taxon>
        <taxon>Neoptera</taxon>
        <taxon>Endopterygota</taxon>
        <taxon>Hymenoptera</taxon>
        <taxon>Apocrita</taxon>
        <taxon>Aculeata</taxon>
        <taxon>Vespoidea</taxon>
        <taxon>Vespidae</taxon>
        <taxon>Vespinae</taxon>
        <taxon>Vespula</taxon>
    </lineage>
</organism>
<name>A0ABD2CVM8_VESMC</name>
<comment type="caution">
    <text evidence="2">The sequence shown here is derived from an EMBL/GenBank/DDBJ whole genome shotgun (WGS) entry which is preliminary data.</text>
</comment>
<dbReference type="AlphaFoldDB" id="A0ABD2CVM8"/>